<organism evidence="7">
    <name type="scientific">Lygus hesperus</name>
    <name type="common">Western plant bug</name>
    <dbReference type="NCBI Taxonomy" id="30085"/>
    <lineage>
        <taxon>Eukaryota</taxon>
        <taxon>Metazoa</taxon>
        <taxon>Ecdysozoa</taxon>
        <taxon>Arthropoda</taxon>
        <taxon>Hexapoda</taxon>
        <taxon>Insecta</taxon>
        <taxon>Pterygota</taxon>
        <taxon>Neoptera</taxon>
        <taxon>Paraneoptera</taxon>
        <taxon>Hemiptera</taxon>
        <taxon>Heteroptera</taxon>
        <taxon>Panheteroptera</taxon>
        <taxon>Cimicomorpha</taxon>
        <taxon>Miridae</taxon>
        <taxon>Mirini</taxon>
        <taxon>Lygus</taxon>
    </lineage>
</organism>
<evidence type="ECO:0000259" key="6">
    <source>
        <dbReference type="Pfam" id="PF01778"/>
    </source>
</evidence>
<protein>
    <recommendedName>
        <fullName evidence="4">Large ribosomal subunit protein eL28</fullName>
    </recommendedName>
    <alternativeName>
        <fullName evidence="5">60S ribosomal protein L28</fullName>
    </alternativeName>
</protein>
<proteinExistence type="inferred from homology"/>
<evidence type="ECO:0000256" key="1">
    <source>
        <dbReference type="ARBA" id="ARBA00007926"/>
    </source>
</evidence>
<comment type="similarity">
    <text evidence="1">Belongs to the eukaryotic ribosomal protein eL28 family.</text>
</comment>
<accession>A0A146L312</accession>
<feature type="domain" description="Ribosomal eL28/Mak16" evidence="6">
    <location>
        <begin position="96"/>
        <end position="211"/>
    </location>
</feature>
<keyword evidence="3" id="KW-0687">Ribonucleoprotein</keyword>
<dbReference type="Gene3D" id="3.30.390.110">
    <property type="match status" value="1"/>
</dbReference>
<evidence type="ECO:0000256" key="4">
    <source>
        <dbReference type="ARBA" id="ARBA00035223"/>
    </source>
</evidence>
<dbReference type="Pfam" id="PF01778">
    <property type="entry name" value="Ribosomal_L28e"/>
    <property type="match status" value="1"/>
</dbReference>
<dbReference type="FunFam" id="3.30.390.110:FF:000002">
    <property type="entry name" value="60S ribosomal protein L28"/>
    <property type="match status" value="1"/>
</dbReference>
<keyword evidence="2 7" id="KW-0689">Ribosomal protein</keyword>
<dbReference type="GO" id="GO:0003735">
    <property type="term" value="F:structural constituent of ribosome"/>
    <property type="evidence" value="ECO:0007669"/>
    <property type="project" value="InterPro"/>
</dbReference>
<dbReference type="InterPro" id="IPR029004">
    <property type="entry name" value="Ribosomal_eL28/Mak16"/>
</dbReference>
<evidence type="ECO:0000256" key="2">
    <source>
        <dbReference type="ARBA" id="ARBA00022980"/>
    </source>
</evidence>
<dbReference type="PANTHER" id="PTHR10544">
    <property type="entry name" value="60S RIBOSOMAL PROTEIN L28"/>
    <property type="match status" value="1"/>
</dbReference>
<gene>
    <name evidence="7" type="primary">RpL28_1</name>
    <name evidence="7" type="ORF">g.34282</name>
</gene>
<evidence type="ECO:0000256" key="5">
    <source>
        <dbReference type="ARBA" id="ARBA00035330"/>
    </source>
</evidence>
<dbReference type="AlphaFoldDB" id="A0A146L312"/>
<dbReference type="GO" id="GO:0005840">
    <property type="term" value="C:ribosome"/>
    <property type="evidence" value="ECO:0007669"/>
    <property type="project" value="UniProtKB-KW"/>
</dbReference>
<name>A0A146L312_LYGHE</name>
<sequence length="227" mass="25745">MTFCLPDFSFSEVGHNFFYDVVCRGGGKSSRPQHDPLYSSHFLPSRCDGNTASSRPPTPCWFSWPPSFCCLVVVSRGFFSIGNSPFSGKMAASAHLSWMIIRNNNSFLVKKRCIKKHFSTEPHNLLNIASFRYNGLVHKKSIDIAPVDKGFKVSWKRSKAAHKPASCYVSRTIKSGPRVALFRLRRLIRCNKYRKDLTKAALRRASAILNSQKRTLKVKKSRPKKSD</sequence>
<dbReference type="GO" id="GO:0006412">
    <property type="term" value="P:translation"/>
    <property type="evidence" value="ECO:0007669"/>
    <property type="project" value="InterPro"/>
</dbReference>
<dbReference type="EMBL" id="GDHC01017047">
    <property type="protein sequence ID" value="JAQ01582.1"/>
    <property type="molecule type" value="Transcribed_RNA"/>
</dbReference>
<evidence type="ECO:0000313" key="7">
    <source>
        <dbReference type="EMBL" id="JAQ01582.1"/>
    </source>
</evidence>
<evidence type="ECO:0000256" key="3">
    <source>
        <dbReference type="ARBA" id="ARBA00023274"/>
    </source>
</evidence>
<dbReference type="InterPro" id="IPR002672">
    <property type="entry name" value="Ribosomal_eL28"/>
</dbReference>
<reference evidence="7" key="1">
    <citation type="journal article" date="2016" name="Gigascience">
        <title>De novo construction of an expanded transcriptome assembly for the western tarnished plant bug, Lygus hesperus.</title>
        <authorList>
            <person name="Tassone E.E."/>
            <person name="Geib S.M."/>
            <person name="Hall B."/>
            <person name="Fabrick J.A."/>
            <person name="Brent C.S."/>
            <person name="Hull J.J."/>
        </authorList>
    </citation>
    <scope>NUCLEOTIDE SEQUENCE</scope>
</reference>
<dbReference type="GO" id="GO:1990904">
    <property type="term" value="C:ribonucleoprotein complex"/>
    <property type="evidence" value="ECO:0007669"/>
    <property type="project" value="UniProtKB-KW"/>
</dbReference>